<comment type="caution">
    <text evidence="2">The sequence shown here is derived from an EMBL/GenBank/DDBJ whole genome shotgun (WGS) entry which is preliminary data.</text>
</comment>
<dbReference type="PANTHER" id="PTHR35908">
    <property type="entry name" value="HYPOTHETICAL FUSION PROTEIN"/>
    <property type="match status" value="1"/>
</dbReference>
<dbReference type="EMBL" id="BSFP01000026">
    <property type="protein sequence ID" value="GLL02783.1"/>
    <property type="molecule type" value="Genomic_DNA"/>
</dbReference>
<evidence type="ECO:0000313" key="2">
    <source>
        <dbReference type="EMBL" id="GLL02783.1"/>
    </source>
</evidence>
<proteinExistence type="predicted"/>
<organism evidence="2 3">
    <name type="scientific">Dactylosporangium matsuzakiense</name>
    <dbReference type="NCBI Taxonomy" id="53360"/>
    <lineage>
        <taxon>Bacteria</taxon>
        <taxon>Bacillati</taxon>
        <taxon>Actinomycetota</taxon>
        <taxon>Actinomycetes</taxon>
        <taxon>Micromonosporales</taxon>
        <taxon>Micromonosporaceae</taxon>
        <taxon>Dactylosporangium</taxon>
    </lineage>
</organism>
<evidence type="ECO:0000313" key="3">
    <source>
        <dbReference type="Proteomes" id="UP001143480"/>
    </source>
</evidence>
<dbReference type="Pfam" id="PF18029">
    <property type="entry name" value="Glyoxalase_6"/>
    <property type="match status" value="1"/>
</dbReference>
<dbReference type="SUPFAM" id="SSF54593">
    <property type="entry name" value="Glyoxalase/Bleomycin resistance protein/Dihydroxybiphenyl dioxygenase"/>
    <property type="match status" value="1"/>
</dbReference>
<dbReference type="AlphaFoldDB" id="A0A9W6KJQ7"/>
<accession>A0A9W6KJQ7</accession>
<dbReference type="CDD" id="cd06587">
    <property type="entry name" value="VOC"/>
    <property type="match status" value="1"/>
</dbReference>
<evidence type="ECO:0000259" key="1">
    <source>
        <dbReference type="Pfam" id="PF18029"/>
    </source>
</evidence>
<dbReference type="InterPro" id="IPR029068">
    <property type="entry name" value="Glyas_Bleomycin-R_OHBP_Dase"/>
</dbReference>
<sequence length="138" mass="15418">MRVRHDMAGSVHGVSHLVEIVLDCGHASELARFWAAALGWQIRPYDEAEVARLAALGLTPQSDPTVAIDSPDGSLVFFLQQVPETKRVKNRMHVDIRLRDQDHLDELMRLGATVVSEHDGWRVLADPEGNEFCAKQPE</sequence>
<name>A0A9W6KJQ7_9ACTN</name>
<feature type="domain" description="Glyoxalase-like" evidence="1">
    <location>
        <begin position="19"/>
        <end position="133"/>
    </location>
</feature>
<protein>
    <submittedName>
        <fullName evidence="2">Glyoxalase</fullName>
    </submittedName>
</protein>
<dbReference type="Proteomes" id="UP001143480">
    <property type="component" value="Unassembled WGS sequence"/>
</dbReference>
<reference evidence="2" key="1">
    <citation type="journal article" date="2014" name="Int. J. Syst. Evol. Microbiol.">
        <title>Complete genome sequence of Corynebacterium casei LMG S-19264T (=DSM 44701T), isolated from a smear-ripened cheese.</title>
        <authorList>
            <consortium name="US DOE Joint Genome Institute (JGI-PGF)"/>
            <person name="Walter F."/>
            <person name="Albersmeier A."/>
            <person name="Kalinowski J."/>
            <person name="Ruckert C."/>
        </authorList>
    </citation>
    <scope>NUCLEOTIDE SEQUENCE</scope>
    <source>
        <strain evidence="2">VKM Ac-1321</strain>
    </source>
</reference>
<dbReference type="Gene3D" id="3.10.180.10">
    <property type="entry name" value="2,3-Dihydroxybiphenyl 1,2-Dioxygenase, domain 1"/>
    <property type="match status" value="1"/>
</dbReference>
<dbReference type="PANTHER" id="PTHR35908:SF1">
    <property type="entry name" value="CONSERVED PROTEIN"/>
    <property type="match status" value="1"/>
</dbReference>
<gene>
    <name evidence="2" type="ORF">GCM10017581_045250</name>
</gene>
<reference evidence="2" key="2">
    <citation type="submission" date="2023-01" db="EMBL/GenBank/DDBJ databases">
        <authorList>
            <person name="Sun Q."/>
            <person name="Evtushenko L."/>
        </authorList>
    </citation>
    <scope>NUCLEOTIDE SEQUENCE</scope>
    <source>
        <strain evidence="2">VKM Ac-1321</strain>
    </source>
</reference>
<keyword evidence="3" id="KW-1185">Reference proteome</keyword>
<dbReference type="InterPro" id="IPR041581">
    <property type="entry name" value="Glyoxalase_6"/>
</dbReference>